<comment type="caution">
    <text evidence="1">The sequence shown here is derived from an EMBL/GenBank/DDBJ whole genome shotgun (WGS) entry which is preliminary data.</text>
</comment>
<reference evidence="1 2" key="1">
    <citation type="journal article" date="2013" name="ISME J.">
        <title>Comparative genomics of pathogenic lineages of Vibrio nigripulchritudo identifies virulence-associated traits.</title>
        <authorList>
            <person name="Goudenege D."/>
            <person name="Labreuche Y."/>
            <person name="Krin E."/>
            <person name="Ansquer D."/>
            <person name="Mangenot S."/>
            <person name="Calteau A."/>
            <person name="Medigue C."/>
            <person name="Mazel D."/>
            <person name="Polz M.F."/>
            <person name="Le Roux F."/>
        </authorList>
    </citation>
    <scope>NUCLEOTIDE SEQUENCE [LARGE SCALE GENOMIC DNA]</scope>
    <source>
        <strain evidence="1 2">SOn1</strain>
    </source>
</reference>
<gene>
    <name evidence="1" type="ORF">VIBNISOn1_410062</name>
</gene>
<proteinExistence type="predicted"/>
<dbReference type="EMBL" id="CAOF01000133">
    <property type="protein sequence ID" value="CCO47909.1"/>
    <property type="molecule type" value="Genomic_DNA"/>
</dbReference>
<name>A0AAV2VTK3_9VIBR</name>
<organism evidence="1 2">
    <name type="scientific">Vibrio nigripulchritudo SOn1</name>
    <dbReference type="NCBI Taxonomy" id="1238450"/>
    <lineage>
        <taxon>Bacteria</taxon>
        <taxon>Pseudomonadati</taxon>
        <taxon>Pseudomonadota</taxon>
        <taxon>Gammaproteobacteria</taxon>
        <taxon>Vibrionales</taxon>
        <taxon>Vibrionaceae</taxon>
        <taxon>Vibrio</taxon>
    </lineage>
</organism>
<dbReference type="GeneID" id="97544242"/>
<accession>A0AAV2VTK3</accession>
<dbReference type="Proteomes" id="UP000018211">
    <property type="component" value="Unassembled WGS sequence"/>
</dbReference>
<sequence>MTVMLYPTKTSPKGYRVQDKVLNVQKYFPFSKFDSPKKAEKSAYAFQEQLNEKRRVRDIRLSLDVNQIFHADGSVKGLSKRKRRYGEEVVEALRAQVTVDGKQVSTDWQLKNRTFREAYKGIQDWILDKRGIARTREITNMFKEAEHLYK</sequence>
<evidence type="ECO:0008006" key="3">
    <source>
        <dbReference type="Google" id="ProtNLM"/>
    </source>
</evidence>
<evidence type="ECO:0000313" key="2">
    <source>
        <dbReference type="Proteomes" id="UP000018211"/>
    </source>
</evidence>
<protein>
    <recommendedName>
        <fullName evidence="3">Integrase</fullName>
    </recommendedName>
</protein>
<dbReference type="RefSeq" id="WP_004409029.1">
    <property type="nucleotide sequence ID" value="NZ_LK391965.1"/>
</dbReference>
<dbReference type="AlphaFoldDB" id="A0AAV2VTK3"/>
<evidence type="ECO:0000313" key="1">
    <source>
        <dbReference type="EMBL" id="CCO47909.1"/>
    </source>
</evidence>